<dbReference type="PRINTS" id="PR01415">
    <property type="entry name" value="ANKYRIN"/>
</dbReference>
<dbReference type="PROSITE" id="PS50297">
    <property type="entry name" value="ANK_REP_REGION"/>
    <property type="match status" value="2"/>
</dbReference>
<feature type="repeat" description="ANK" evidence="3">
    <location>
        <begin position="86"/>
        <end position="115"/>
    </location>
</feature>
<accession>A0A6A6DND5</accession>
<proteinExistence type="predicted"/>
<dbReference type="InterPro" id="IPR036770">
    <property type="entry name" value="Ankyrin_rpt-contain_sf"/>
</dbReference>
<dbReference type="EMBL" id="ML994667">
    <property type="protein sequence ID" value="KAF2179450.1"/>
    <property type="molecule type" value="Genomic_DNA"/>
</dbReference>
<name>A0A6A6DND5_9PEZI</name>
<dbReference type="Pfam" id="PF12796">
    <property type="entry name" value="Ank_2"/>
    <property type="match status" value="1"/>
</dbReference>
<evidence type="ECO:0000313" key="4">
    <source>
        <dbReference type="EMBL" id="KAF2179450.1"/>
    </source>
</evidence>
<gene>
    <name evidence="4" type="ORF">K469DRAFT_303588</name>
</gene>
<evidence type="ECO:0000256" key="3">
    <source>
        <dbReference type="PROSITE-ProRule" id="PRU00023"/>
    </source>
</evidence>
<keyword evidence="5" id="KW-1185">Reference proteome</keyword>
<dbReference type="AlphaFoldDB" id="A0A6A6DND5"/>
<feature type="repeat" description="ANK" evidence="3">
    <location>
        <begin position="116"/>
        <end position="148"/>
    </location>
</feature>
<sequence>MPLLHLANELLYCISENLELERDINAFAQANRRLYRLLNAYLYRYNIRQSRSSALLWAAQYGQEATAQKLLGERADDQATSDCYWTPLWVAAEKGHKGIVKLLLDKGADVNAQGGEYGNALQAASFGGHEQIVKLLLNKGADVNAQGGGYGNALQAASARGHEQIVKLLLDKGRRRQRSGWKVRQCTPGGFSKRPRADCEAPARQGYTLVYVG</sequence>
<evidence type="ECO:0000313" key="5">
    <source>
        <dbReference type="Proteomes" id="UP000800200"/>
    </source>
</evidence>
<dbReference type="PANTHER" id="PTHR24198:SF165">
    <property type="entry name" value="ANKYRIN REPEAT-CONTAINING PROTEIN-RELATED"/>
    <property type="match status" value="1"/>
</dbReference>
<dbReference type="InterPro" id="IPR002110">
    <property type="entry name" value="Ankyrin_rpt"/>
</dbReference>
<protein>
    <submittedName>
        <fullName evidence="4">Ankyrin</fullName>
    </submittedName>
</protein>
<dbReference type="Gene3D" id="1.25.40.20">
    <property type="entry name" value="Ankyrin repeat-containing domain"/>
    <property type="match status" value="1"/>
</dbReference>
<keyword evidence="1" id="KW-0677">Repeat</keyword>
<dbReference type="PANTHER" id="PTHR24198">
    <property type="entry name" value="ANKYRIN REPEAT AND PROTEIN KINASE DOMAIN-CONTAINING PROTEIN"/>
    <property type="match status" value="1"/>
</dbReference>
<dbReference type="OrthoDB" id="4772757at2759"/>
<evidence type="ECO:0000256" key="2">
    <source>
        <dbReference type="ARBA" id="ARBA00023043"/>
    </source>
</evidence>
<evidence type="ECO:0000256" key="1">
    <source>
        <dbReference type="ARBA" id="ARBA00022737"/>
    </source>
</evidence>
<keyword evidence="2 3" id="KW-0040">ANK repeat</keyword>
<organism evidence="4 5">
    <name type="scientific">Zopfia rhizophila CBS 207.26</name>
    <dbReference type="NCBI Taxonomy" id="1314779"/>
    <lineage>
        <taxon>Eukaryota</taxon>
        <taxon>Fungi</taxon>
        <taxon>Dikarya</taxon>
        <taxon>Ascomycota</taxon>
        <taxon>Pezizomycotina</taxon>
        <taxon>Dothideomycetes</taxon>
        <taxon>Dothideomycetes incertae sedis</taxon>
        <taxon>Zopfiaceae</taxon>
        <taxon>Zopfia</taxon>
    </lineage>
</organism>
<dbReference type="Proteomes" id="UP000800200">
    <property type="component" value="Unassembled WGS sequence"/>
</dbReference>
<dbReference type="PROSITE" id="PS50088">
    <property type="entry name" value="ANK_REPEAT"/>
    <property type="match status" value="2"/>
</dbReference>
<reference evidence="4" key="1">
    <citation type="journal article" date="2020" name="Stud. Mycol.">
        <title>101 Dothideomycetes genomes: a test case for predicting lifestyles and emergence of pathogens.</title>
        <authorList>
            <person name="Haridas S."/>
            <person name="Albert R."/>
            <person name="Binder M."/>
            <person name="Bloem J."/>
            <person name="Labutti K."/>
            <person name="Salamov A."/>
            <person name="Andreopoulos B."/>
            <person name="Baker S."/>
            <person name="Barry K."/>
            <person name="Bills G."/>
            <person name="Bluhm B."/>
            <person name="Cannon C."/>
            <person name="Castanera R."/>
            <person name="Culley D."/>
            <person name="Daum C."/>
            <person name="Ezra D."/>
            <person name="Gonzalez J."/>
            <person name="Henrissat B."/>
            <person name="Kuo A."/>
            <person name="Liang C."/>
            <person name="Lipzen A."/>
            <person name="Lutzoni F."/>
            <person name="Magnuson J."/>
            <person name="Mondo S."/>
            <person name="Nolan M."/>
            <person name="Ohm R."/>
            <person name="Pangilinan J."/>
            <person name="Park H.-J."/>
            <person name="Ramirez L."/>
            <person name="Alfaro M."/>
            <person name="Sun H."/>
            <person name="Tritt A."/>
            <person name="Yoshinaga Y."/>
            <person name="Zwiers L.-H."/>
            <person name="Turgeon B."/>
            <person name="Goodwin S."/>
            <person name="Spatafora J."/>
            <person name="Crous P."/>
            <person name="Grigoriev I."/>
        </authorList>
    </citation>
    <scope>NUCLEOTIDE SEQUENCE</scope>
    <source>
        <strain evidence="4">CBS 207.26</strain>
    </source>
</reference>
<dbReference type="SUPFAM" id="SSF48403">
    <property type="entry name" value="Ankyrin repeat"/>
    <property type="match status" value="1"/>
</dbReference>
<dbReference type="SMART" id="SM00248">
    <property type="entry name" value="ANK"/>
    <property type="match status" value="4"/>
</dbReference>